<dbReference type="PANTHER" id="PTHR43861:SF3">
    <property type="entry name" value="PUTATIVE (AFU_ORTHOLOGUE AFUA_2G14390)-RELATED"/>
    <property type="match status" value="1"/>
</dbReference>
<evidence type="ECO:0000256" key="1">
    <source>
        <dbReference type="ARBA" id="ARBA00022679"/>
    </source>
</evidence>
<keyword evidence="2" id="KW-0489">Methyltransferase</keyword>
<keyword evidence="3" id="KW-1185">Reference proteome</keyword>
<accession>A0ABX0P1Q7</accession>
<evidence type="ECO:0000313" key="3">
    <source>
        <dbReference type="Proteomes" id="UP000609726"/>
    </source>
</evidence>
<name>A0ABX0P1Q7_9BURK</name>
<dbReference type="SUPFAM" id="SSF53335">
    <property type="entry name" value="S-adenosyl-L-methionine-dependent methyltransferases"/>
    <property type="match status" value="1"/>
</dbReference>
<protein>
    <submittedName>
        <fullName evidence="2">Methyltransferase domain-containing protein</fullName>
    </submittedName>
</protein>
<proteinExistence type="predicted"/>
<comment type="caution">
    <text evidence="2">The sequence shown here is derived from an EMBL/GenBank/DDBJ whole genome shotgun (WGS) entry which is preliminary data.</text>
</comment>
<evidence type="ECO:0000313" key="2">
    <source>
        <dbReference type="EMBL" id="NHZ92968.1"/>
    </source>
</evidence>
<organism evidence="2 3">
    <name type="scientific">Massilia mucilaginosa</name>
    <dbReference type="NCBI Taxonomy" id="2609282"/>
    <lineage>
        <taxon>Bacteria</taxon>
        <taxon>Pseudomonadati</taxon>
        <taxon>Pseudomonadota</taxon>
        <taxon>Betaproteobacteria</taxon>
        <taxon>Burkholderiales</taxon>
        <taxon>Oxalobacteraceae</taxon>
        <taxon>Telluria group</taxon>
        <taxon>Massilia</taxon>
    </lineage>
</organism>
<dbReference type="PANTHER" id="PTHR43861">
    <property type="entry name" value="TRANS-ACONITATE 2-METHYLTRANSFERASE-RELATED"/>
    <property type="match status" value="1"/>
</dbReference>
<dbReference type="Proteomes" id="UP000609726">
    <property type="component" value="Unassembled WGS sequence"/>
</dbReference>
<dbReference type="GO" id="GO:0008168">
    <property type="term" value="F:methyltransferase activity"/>
    <property type="evidence" value="ECO:0007669"/>
    <property type="project" value="UniProtKB-KW"/>
</dbReference>
<dbReference type="RefSeq" id="WP_166881657.1">
    <property type="nucleotide sequence ID" value="NZ_WHJH01000057.1"/>
</dbReference>
<dbReference type="CDD" id="cd02440">
    <property type="entry name" value="AdoMet_MTases"/>
    <property type="match status" value="1"/>
</dbReference>
<dbReference type="GO" id="GO:0032259">
    <property type="term" value="P:methylation"/>
    <property type="evidence" value="ECO:0007669"/>
    <property type="project" value="UniProtKB-KW"/>
</dbReference>
<reference evidence="2 3" key="1">
    <citation type="submission" date="2019-10" db="EMBL/GenBank/DDBJ databases">
        <title>Taxonomy of Antarctic Massilia spp.: description of Massilia rubra sp. nov., Massilia aquatica sp. nov., Massilia mucilaginosa sp. nov., Massilia frigida sp. nov. isolated from streams, lakes and regoliths.</title>
        <authorList>
            <person name="Holochova P."/>
            <person name="Sedlacek I."/>
            <person name="Kralova S."/>
            <person name="Maslanova I."/>
            <person name="Busse H.-J."/>
            <person name="Stankova E."/>
            <person name="Vrbovska V."/>
            <person name="Kovarovic V."/>
            <person name="Bartak M."/>
            <person name="Svec P."/>
            <person name="Pantucek R."/>
        </authorList>
    </citation>
    <scope>NUCLEOTIDE SEQUENCE [LARGE SCALE GENOMIC DNA]</scope>
    <source>
        <strain evidence="2 3">CCM 8733</strain>
    </source>
</reference>
<gene>
    <name evidence="2" type="ORF">F2P45_28765</name>
</gene>
<sequence length="456" mass="49219">MTEFTHYEQNAKELVTQYESLSFEEVHAGLIDLLPAPGATILDVGAGSGRDAAWLSRHGYDVVAVEPSDAMRTQARALHGSQNIHWLSDSLPDLSQVRRLGLTFDLILLSAVWMHVPPAARARALRKLATMLAPSGRIAISLRLGEPDTARAMHQVTLHELSAHAQQFGLRLLRATDSADRLGRPGIAWTSAVFGLPDDGLGALPLLRHLVLIDEKSSTYKIALLRIVARMADAAGGAARHEADYVAVPMGLAALFWMRMYKPLIESGLPQMPASRAGTKPGFVTDSFNALRMIHACRITRGRGVRGRYGQTPAPQPVGDCPHHSPDAGKVFVLARRQRINLRYSCAAPDGGAVDAGDRRAIPVELRRVARTAPDLASAHPLQRLGRAGAGIGMGTADRGVCGQAPARYSPAYACPAGLGRSGTRHAYCARRRRAHAGSRKTRVLRLVRPAPAQRL</sequence>
<keyword evidence="1" id="KW-0808">Transferase</keyword>
<dbReference type="Gene3D" id="3.40.50.150">
    <property type="entry name" value="Vaccinia Virus protein VP39"/>
    <property type="match status" value="1"/>
</dbReference>
<dbReference type="EMBL" id="WHJH01000057">
    <property type="protein sequence ID" value="NHZ92968.1"/>
    <property type="molecule type" value="Genomic_DNA"/>
</dbReference>
<dbReference type="Pfam" id="PF13489">
    <property type="entry name" value="Methyltransf_23"/>
    <property type="match status" value="1"/>
</dbReference>
<dbReference type="InterPro" id="IPR029063">
    <property type="entry name" value="SAM-dependent_MTases_sf"/>
</dbReference>